<proteinExistence type="predicted"/>
<evidence type="ECO:0000313" key="2">
    <source>
        <dbReference type="Proteomes" id="UP000005239"/>
    </source>
</evidence>
<dbReference type="AlphaFoldDB" id="A0A2A6C7S3"/>
<gene>
    <name evidence="1" type="primary">WBGene00097294</name>
</gene>
<accession>A0A2A6C7S3</accession>
<name>A0A2A6C7S3_PRIPA</name>
<protein>
    <submittedName>
        <fullName evidence="1">Uncharacterized protein</fullName>
    </submittedName>
</protein>
<dbReference type="Proteomes" id="UP000005239">
    <property type="component" value="Unassembled WGS sequence"/>
</dbReference>
<sequence length="524" mass="59190">MPSSDYKTPSPFSFPYFSRLVAMKILLTLPLLALLGIPGILTEKDPMYVINFNNCVAMIKQQGTSYSMATIYEICRRRAAGYKRNADEIDDESGAIKKREVVEEAKEKRATQYDPMYDYYNCVQTMQYQGRGYSMATIEAMCRRRMGPYKRESSDEIVEKREVKKDIQCKPSEVTLIDGSEFVDDHCKNNPNCWRKRDVNGVVEKGEAGEEVFLKGDRGNNVRACIARTMRQRTKKSMKTIIEECRHRHGLKRAADAIVEKREVDEEGAFEKRESVRDSRGFFCTCNEWGQCHRCYMTIKCFKVAMKILLTLPLLALLGLALAEEEEGTIDNHARSCIDGRCIECANGVCRDVRRKREEGEAEENHGGTHSSSSSHSCTIVNGKRINCGGTVCADGVCHTTDKRALEGGDCAPPHGDGGPIPRCDTSGFCYTCDWHQNCSWKPRCKRGNTHHSSSSNCVNGHCMVCTNGQCHETRVKRQDHYTVTCTNGKCVECRNGVCKHFNLKSPPFEDPHFMIKNGEVFKN</sequence>
<reference evidence="2" key="1">
    <citation type="journal article" date="2008" name="Nat. Genet.">
        <title>The Pristionchus pacificus genome provides a unique perspective on nematode lifestyle and parasitism.</title>
        <authorList>
            <person name="Dieterich C."/>
            <person name="Clifton S.W."/>
            <person name="Schuster L.N."/>
            <person name="Chinwalla A."/>
            <person name="Delehaunty K."/>
            <person name="Dinkelacker I."/>
            <person name="Fulton L."/>
            <person name="Fulton R."/>
            <person name="Godfrey J."/>
            <person name="Minx P."/>
            <person name="Mitreva M."/>
            <person name="Roeseler W."/>
            <person name="Tian H."/>
            <person name="Witte H."/>
            <person name="Yang S.P."/>
            <person name="Wilson R.K."/>
            <person name="Sommer R.J."/>
        </authorList>
    </citation>
    <scope>NUCLEOTIDE SEQUENCE [LARGE SCALE GENOMIC DNA]</scope>
    <source>
        <strain evidence="2">PS312</strain>
    </source>
</reference>
<dbReference type="EnsemblMetazoa" id="PPA07740.1">
    <property type="protein sequence ID" value="PPA07740.1"/>
    <property type="gene ID" value="WBGene00097294"/>
</dbReference>
<reference evidence="1" key="2">
    <citation type="submission" date="2022-06" db="UniProtKB">
        <authorList>
            <consortium name="EnsemblMetazoa"/>
        </authorList>
    </citation>
    <scope>IDENTIFICATION</scope>
    <source>
        <strain evidence="1">PS312</strain>
    </source>
</reference>
<organism evidence="1 2">
    <name type="scientific">Pristionchus pacificus</name>
    <name type="common">Parasitic nematode worm</name>
    <dbReference type="NCBI Taxonomy" id="54126"/>
    <lineage>
        <taxon>Eukaryota</taxon>
        <taxon>Metazoa</taxon>
        <taxon>Ecdysozoa</taxon>
        <taxon>Nematoda</taxon>
        <taxon>Chromadorea</taxon>
        <taxon>Rhabditida</taxon>
        <taxon>Rhabditina</taxon>
        <taxon>Diplogasteromorpha</taxon>
        <taxon>Diplogasteroidea</taxon>
        <taxon>Neodiplogasteridae</taxon>
        <taxon>Pristionchus</taxon>
    </lineage>
</organism>
<accession>A0A8R1YAJ3</accession>
<evidence type="ECO:0000313" key="1">
    <source>
        <dbReference type="EnsemblMetazoa" id="PPA07740.1"/>
    </source>
</evidence>
<keyword evidence="2" id="KW-1185">Reference proteome</keyword>